<name>A0A848DFY0_9PSEU</name>
<dbReference type="EMBL" id="JAAXKZ010000018">
    <property type="protein sequence ID" value="NMH91464.1"/>
    <property type="molecule type" value="Genomic_DNA"/>
</dbReference>
<evidence type="ECO:0000313" key="3">
    <source>
        <dbReference type="Proteomes" id="UP000586918"/>
    </source>
</evidence>
<keyword evidence="3" id="KW-1185">Reference proteome</keyword>
<protein>
    <submittedName>
        <fullName evidence="2">Uncharacterized protein</fullName>
    </submittedName>
</protein>
<dbReference type="AlphaFoldDB" id="A0A848DFY0"/>
<dbReference type="Proteomes" id="UP000586918">
    <property type="component" value="Unassembled WGS sequence"/>
</dbReference>
<organism evidence="2 3">
    <name type="scientific">Pseudonocardia bannensis</name>
    <dbReference type="NCBI Taxonomy" id="630973"/>
    <lineage>
        <taxon>Bacteria</taxon>
        <taxon>Bacillati</taxon>
        <taxon>Actinomycetota</taxon>
        <taxon>Actinomycetes</taxon>
        <taxon>Pseudonocardiales</taxon>
        <taxon>Pseudonocardiaceae</taxon>
        <taxon>Pseudonocardia</taxon>
    </lineage>
</organism>
<gene>
    <name evidence="2" type="ORF">HF519_07660</name>
</gene>
<feature type="region of interest" description="Disordered" evidence="1">
    <location>
        <begin position="1"/>
        <end position="73"/>
    </location>
</feature>
<comment type="caution">
    <text evidence="2">The sequence shown here is derived from an EMBL/GenBank/DDBJ whole genome shotgun (WGS) entry which is preliminary data.</text>
</comment>
<proteinExistence type="predicted"/>
<evidence type="ECO:0000256" key="1">
    <source>
        <dbReference type="SAM" id="MobiDB-lite"/>
    </source>
</evidence>
<reference evidence="2 3" key="1">
    <citation type="submission" date="2020-04" db="EMBL/GenBank/DDBJ databases">
        <authorList>
            <person name="Klaysubun C."/>
            <person name="Duangmal K."/>
            <person name="Lipun K."/>
        </authorList>
    </citation>
    <scope>NUCLEOTIDE SEQUENCE [LARGE SCALE GENOMIC DNA]</scope>
    <source>
        <strain evidence="2 3">DSM 45300</strain>
    </source>
</reference>
<feature type="compositionally biased region" description="Basic residues" evidence="1">
    <location>
        <begin position="62"/>
        <end position="73"/>
    </location>
</feature>
<evidence type="ECO:0000313" key="2">
    <source>
        <dbReference type="EMBL" id="NMH91464.1"/>
    </source>
</evidence>
<dbReference type="RefSeq" id="WP_169411524.1">
    <property type="nucleotide sequence ID" value="NZ_JAAXKZ010000018.1"/>
</dbReference>
<accession>A0A848DFY0</accession>
<feature type="compositionally biased region" description="Polar residues" evidence="1">
    <location>
        <begin position="1"/>
        <end position="13"/>
    </location>
</feature>
<sequence length="73" mass="7938">MSQPAPSRAQQQEPVLDPEREATEVDATEAEMPMNRAARRAKAKQAAPSHVGPDGGPVRQGRGPRSHTKRRIS</sequence>